<dbReference type="SUPFAM" id="SSF53067">
    <property type="entry name" value="Actin-like ATPase domain"/>
    <property type="match status" value="2"/>
</dbReference>
<dbReference type="InterPro" id="IPR042024">
    <property type="entry name" value="D-XK_euk"/>
</dbReference>
<dbReference type="InterPro" id="IPR018484">
    <property type="entry name" value="FGGY_N"/>
</dbReference>
<dbReference type="Pfam" id="PF00370">
    <property type="entry name" value="FGGY_N"/>
    <property type="match status" value="1"/>
</dbReference>
<dbReference type="GO" id="GO:0042732">
    <property type="term" value="P:D-xylose metabolic process"/>
    <property type="evidence" value="ECO:0007669"/>
    <property type="project" value="UniProtKB-UniRule"/>
</dbReference>
<feature type="domain" description="Carbohydrate kinase FGGY N-terminal" evidence="7">
    <location>
        <begin position="144"/>
        <end position="248"/>
    </location>
</feature>
<evidence type="ECO:0000313" key="9">
    <source>
        <dbReference type="EMBL" id="SSD60719.1"/>
    </source>
</evidence>
<evidence type="ECO:0000259" key="8">
    <source>
        <dbReference type="Pfam" id="PF02782"/>
    </source>
</evidence>
<dbReference type="GO" id="GO:0004856">
    <property type="term" value="F:D-xylulokinase activity"/>
    <property type="evidence" value="ECO:0007669"/>
    <property type="project" value="UniProtKB-UniRule"/>
</dbReference>
<evidence type="ECO:0000256" key="3">
    <source>
        <dbReference type="ARBA" id="ARBA00022679"/>
    </source>
</evidence>
<evidence type="ECO:0000256" key="1">
    <source>
        <dbReference type="ARBA" id="ARBA00009156"/>
    </source>
</evidence>
<dbReference type="EMBL" id="UFAJ01000432">
    <property type="protein sequence ID" value="SSD60719.1"/>
    <property type="molecule type" value="Genomic_DNA"/>
</dbReference>
<dbReference type="InterPro" id="IPR018485">
    <property type="entry name" value="FGGY_C"/>
</dbReference>
<evidence type="ECO:0000313" key="10">
    <source>
        <dbReference type="Proteomes" id="UP000262825"/>
    </source>
</evidence>
<dbReference type="OrthoDB" id="1728974at2759"/>
<keyword evidence="6" id="KW-0547">Nucleotide-binding</keyword>
<feature type="domain" description="Carbohydrate kinase FGGY C-terminal" evidence="8">
    <location>
        <begin position="312"/>
        <end position="534"/>
    </location>
</feature>
<dbReference type="EC" id="2.7.1.17" evidence="6"/>
<dbReference type="GO" id="GO:0005524">
    <property type="term" value="F:ATP binding"/>
    <property type="evidence" value="ECO:0007669"/>
    <property type="project" value="UniProtKB-UniRule"/>
</dbReference>
<reference evidence="10" key="1">
    <citation type="submission" date="2018-06" db="EMBL/GenBank/DDBJ databases">
        <authorList>
            <person name="Guldener U."/>
        </authorList>
    </citation>
    <scope>NUCLEOTIDE SEQUENCE [LARGE SCALE GENOMIC DNA]</scope>
    <source>
        <strain evidence="10">UTAD17</strain>
    </source>
</reference>
<dbReference type="Proteomes" id="UP000262825">
    <property type="component" value="Unassembled WGS sequence"/>
</dbReference>
<evidence type="ECO:0000256" key="5">
    <source>
        <dbReference type="ARBA" id="ARBA00048885"/>
    </source>
</evidence>
<evidence type="ECO:0000256" key="4">
    <source>
        <dbReference type="ARBA" id="ARBA00022777"/>
    </source>
</evidence>
<dbReference type="Pfam" id="PF02782">
    <property type="entry name" value="FGGY_C"/>
    <property type="match status" value="1"/>
</dbReference>
<keyword evidence="10" id="KW-1185">Reference proteome</keyword>
<comment type="function">
    <text evidence="6">Highly specific D-xylulose kinase which participates in the catabolism of xylose. Xylose is a major component of hemicelluloses such as xylan. Most fungi utilize D-xylose via three enzymatic reactions, xylose reductase (XR), xylitol dehydrogenase (XDH), and xylulokinase, to form xylulose 5-phosphate, which enters pentose phosphate pathway.</text>
</comment>
<evidence type="ECO:0000256" key="2">
    <source>
        <dbReference type="ARBA" id="ARBA00022629"/>
    </source>
</evidence>
<dbReference type="GO" id="GO:0005997">
    <property type="term" value="P:xylulose metabolic process"/>
    <property type="evidence" value="ECO:0007669"/>
    <property type="project" value="TreeGrafter"/>
</dbReference>
<dbReference type="AlphaFoldDB" id="A0A376B822"/>
<keyword evidence="3 6" id="KW-0808">Transferase</keyword>
<accession>A0A376B822</accession>
<comment type="similarity">
    <text evidence="1 6">Belongs to the FGGY kinase family.</text>
</comment>
<name>A0A376B822_9ASCO</name>
<dbReference type="InterPro" id="IPR043129">
    <property type="entry name" value="ATPase_NBD"/>
</dbReference>
<evidence type="ECO:0000256" key="6">
    <source>
        <dbReference type="RuleBase" id="RU367058"/>
    </source>
</evidence>
<keyword evidence="2 6" id="KW-0859">Xylose metabolism</keyword>
<dbReference type="GO" id="GO:0005829">
    <property type="term" value="C:cytosol"/>
    <property type="evidence" value="ECO:0007669"/>
    <property type="project" value="TreeGrafter"/>
</dbReference>
<sequence length="588" mass="65847">MTKAQNTEKKKENDKYFLGFDLSTQQIKALIINQSLKIIHSEKVEFSKDLPQYETTKGVYIDGSSIFAPVAMWLDAIDLLMSKLISNKESVDVSKIVAISGSCQQHGSVYWNSQGDLLLRHLDPNKKLSEQLSGALAYDMSPNWQDHSTEKQCDEFNNKLDGKMKELARVTGSRAHFRFTGPQIAKIAEKTPKIYEKTSKIQLVSNFLCSILVGRLVPLEEADCCGMNLYDIEKRQFNSKLLEIIEPNNVLNVRSKLNGEPWPFAGESLPTGLINSYFQLKYGFDPACEIYPFTGDNLATILSLPLSKNDVLISLGTSTTVLVVTDNYHPSPNYHLFIHPTIPNHYMGMICYCNGSLAREKIRDIVNDGNGNSWDKFDEILSSSSNKSTVDEMAVYFPLDEIVPSVSKAIKRCKFDVETGKILKFVDSFGNIADDVKLIVESQALSCRVRITPLLSSNSVEDSGTGIKFDYDKLPMSSFIKNKPKRCFFVGGGSKNTAIVSKFAKILGAPSDCNYRLETPNSCALGGCYKAMWSYEHQRDAEGTGSFDQFLSSKFNWETDLERVEVSGEDEEYILSKIKPLSELEQSL</sequence>
<keyword evidence="6" id="KW-0067">ATP-binding</keyword>
<organism evidence="9 10">
    <name type="scientific">Saccharomycodes ludwigii</name>
    <dbReference type="NCBI Taxonomy" id="36035"/>
    <lineage>
        <taxon>Eukaryota</taxon>
        <taxon>Fungi</taxon>
        <taxon>Dikarya</taxon>
        <taxon>Ascomycota</taxon>
        <taxon>Saccharomycotina</taxon>
        <taxon>Saccharomycetes</taxon>
        <taxon>Saccharomycodales</taxon>
        <taxon>Saccharomycodaceae</taxon>
        <taxon>Saccharomycodes</taxon>
    </lineage>
</organism>
<keyword evidence="4 6" id="KW-0418">Kinase</keyword>
<comment type="catalytic activity">
    <reaction evidence="5 6">
        <text>D-xylulose + ATP = D-xylulose 5-phosphate + ADP + H(+)</text>
        <dbReference type="Rhea" id="RHEA:10964"/>
        <dbReference type="ChEBI" id="CHEBI:15378"/>
        <dbReference type="ChEBI" id="CHEBI:17140"/>
        <dbReference type="ChEBI" id="CHEBI:30616"/>
        <dbReference type="ChEBI" id="CHEBI:57737"/>
        <dbReference type="ChEBI" id="CHEBI:456216"/>
        <dbReference type="EC" id="2.7.1.17"/>
    </reaction>
</comment>
<dbReference type="Gene3D" id="3.30.420.40">
    <property type="match status" value="2"/>
</dbReference>
<dbReference type="PANTHER" id="PTHR10196:SF57">
    <property type="entry name" value="XYLULOSE KINASE"/>
    <property type="match status" value="1"/>
</dbReference>
<proteinExistence type="inferred from homology"/>
<dbReference type="PANTHER" id="PTHR10196">
    <property type="entry name" value="SUGAR KINASE"/>
    <property type="match status" value="1"/>
</dbReference>
<keyword evidence="6" id="KW-0119">Carbohydrate metabolism</keyword>
<protein>
    <recommendedName>
        <fullName evidence="6">Xylulose kinase</fullName>
        <ecNumber evidence="6">2.7.1.17</ecNumber>
    </recommendedName>
</protein>
<dbReference type="VEuPathDB" id="FungiDB:SCODWIG_02480"/>
<evidence type="ECO:0000259" key="7">
    <source>
        <dbReference type="Pfam" id="PF00370"/>
    </source>
</evidence>
<dbReference type="CDD" id="cd07776">
    <property type="entry name" value="ASKHA_NBD_FGGY_SpXK-like"/>
    <property type="match status" value="1"/>
</dbReference>
<gene>
    <name evidence="9" type="ORF">SCODWIG_02480</name>
</gene>